<dbReference type="GO" id="GO:0005829">
    <property type="term" value="C:cytosol"/>
    <property type="evidence" value="ECO:0007669"/>
    <property type="project" value="TreeGrafter"/>
</dbReference>
<dbReference type="InterPro" id="IPR016103">
    <property type="entry name" value="ProQ/FinO"/>
</dbReference>
<dbReference type="GO" id="GO:0034057">
    <property type="term" value="F:RNA strand-exchange activity"/>
    <property type="evidence" value="ECO:0007669"/>
    <property type="project" value="InterPro"/>
</dbReference>
<keyword evidence="1" id="KW-0963">Cytoplasm</keyword>
<dbReference type="Proteomes" id="UP000295129">
    <property type="component" value="Unassembled WGS sequence"/>
</dbReference>
<dbReference type="Pfam" id="PF04352">
    <property type="entry name" value="ProQ"/>
    <property type="match status" value="1"/>
</dbReference>
<gene>
    <name evidence="6" type="ORF">C7389_11569</name>
</gene>
<sequence>MSNETPTQKTSLEPRALLQRLQELSPTFRDCKPLALRIDAAILERFPEFERKTLRAALRFHTATTRYLKAMERSTERYDFDGNPAGEVTEEQRTHASTTLKERFAAAAKQQREKREAEEAAKRRSEKLQQLVGKFAK</sequence>
<dbReference type="OrthoDB" id="9180746at2"/>
<evidence type="ECO:0000259" key="5">
    <source>
        <dbReference type="SMART" id="SM00945"/>
    </source>
</evidence>
<proteinExistence type="predicted"/>
<feature type="compositionally biased region" description="Basic and acidic residues" evidence="4">
    <location>
        <begin position="90"/>
        <end position="127"/>
    </location>
</feature>
<evidence type="ECO:0000256" key="1">
    <source>
        <dbReference type="ARBA" id="ARBA00022490"/>
    </source>
</evidence>
<dbReference type="InterPro" id="IPR023529">
    <property type="entry name" value="ProQ"/>
</dbReference>
<dbReference type="PANTHER" id="PTHR38106:SF1">
    <property type="entry name" value="RNA CHAPERONE PROQ"/>
    <property type="match status" value="1"/>
</dbReference>
<dbReference type="PANTHER" id="PTHR38106">
    <property type="entry name" value="RNA CHAPERONE PROQ"/>
    <property type="match status" value="1"/>
</dbReference>
<dbReference type="RefSeq" id="WP_133593534.1">
    <property type="nucleotide sequence ID" value="NZ_SNVV01000015.1"/>
</dbReference>
<feature type="region of interest" description="Disordered" evidence="4">
    <location>
        <begin position="78"/>
        <end position="137"/>
    </location>
</feature>
<dbReference type="GO" id="GO:0010608">
    <property type="term" value="P:post-transcriptional regulation of gene expression"/>
    <property type="evidence" value="ECO:0007669"/>
    <property type="project" value="InterPro"/>
</dbReference>
<evidence type="ECO:0000256" key="2">
    <source>
        <dbReference type="ARBA" id="ARBA00022884"/>
    </source>
</evidence>
<evidence type="ECO:0000256" key="3">
    <source>
        <dbReference type="ARBA" id="ARBA00023186"/>
    </source>
</evidence>
<evidence type="ECO:0000313" key="7">
    <source>
        <dbReference type="Proteomes" id="UP000295129"/>
    </source>
</evidence>
<accession>A0A4R6DTM8</accession>
<feature type="domain" description="ProQ/FinO" evidence="5">
    <location>
        <begin position="10"/>
        <end position="116"/>
    </location>
</feature>
<protein>
    <submittedName>
        <fullName evidence="6">ProP effector</fullName>
    </submittedName>
</protein>
<reference evidence="6 7" key="1">
    <citation type="submission" date="2019-03" db="EMBL/GenBank/DDBJ databases">
        <title>Genomic Encyclopedia of Type Strains, Phase IV (KMG-IV): sequencing the most valuable type-strain genomes for metagenomic binning, comparative biology and taxonomic classification.</title>
        <authorList>
            <person name="Goeker M."/>
        </authorList>
    </citation>
    <scope>NUCLEOTIDE SEQUENCE [LARGE SCALE GENOMIC DNA]</scope>
    <source>
        <strain evidence="6 7">DSM 12121</strain>
    </source>
</reference>
<dbReference type="SUPFAM" id="SSF48657">
    <property type="entry name" value="FinO-like"/>
    <property type="match status" value="1"/>
</dbReference>
<name>A0A4R6DTM8_9RHOO</name>
<keyword evidence="3" id="KW-0143">Chaperone</keyword>
<comment type="caution">
    <text evidence="6">The sequence shown here is derived from an EMBL/GenBank/DDBJ whole genome shotgun (WGS) entry which is preliminary data.</text>
</comment>
<keyword evidence="2" id="KW-0694">RNA-binding</keyword>
<dbReference type="EMBL" id="SNVV01000015">
    <property type="protein sequence ID" value="TDN48403.1"/>
    <property type="molecule type" value="Genomic_DNA"/>
</dbReference>
<dbReference type="GO" id="GO:0033592">
    <property type="term" value="F:RNA strand annealing activity"/>
    <property type="evidence" value="ECO:0007669"/>
    <property type="project" value="InterPro"/>
</dbReference>
<dbReference type="Gene3D" id="1.10.1710.10">
    <property type="entry name" value="ProQ/FinO domain"/>
    <property type="match status" value="1"/>
</dbReference>
<evidence type="ECO:0000256" key="4">
    <source>
        <dbReference type="SAM" id="MobiDB-lite"/>
    </source>
</evidence>
<dbReference type="SMART" id="SM00945">
    <property type="entry name" value="ProQ"/>
    <property type="match status" value="1"/>
</dbReference>
<evidence type="ECO:0000313" key="6">
    <source>
        <dbReference type="EMBL" id="TDN48403.1"/>
    </source>
</evidence>
<dbReference type="AlphaFoldDB" id="A0A4R6DTM8"/>
<keyword evidence="7" id="KW-1185">Reference proteome</keyword>
<organism evidence="6 7">
    <name type="scientific">Azoarcus indigens</name>
    <dbReference type="NCBI Taxonomy" id="29545"/>
    <lineage>
        <taxon>Bacteria</taxon>
        <taxon>Pseudomonadati</taxon>
        <taxon>Pseudomonadota</taxon>
        <taxon>Betaproteobacteria</taxon>
        <taxon>Rhodocyclales</taxon>
        <taxon>Zoogloeaceae</taxon>
        <taxon>Azoarcus</taxon>
    </lineage>
</organism>
<dbReference type="InterPro" id="IPR036442">
    <property type="entry name" value="ProQ/FinO_sf"/>
</dbReference>